<dbReference type="AlphaFoldDB" id="A0A8S9YSZ0"/>
<dbReference type="Pfam" id="PF06881">
    <property type="entry name" value="Elongin_A"/>
    <property type="match status" value="1"/>
</dbReference>
<dbReference type="PANTHER" id="PTHR15141">
    <property type="entry name" value="TRANSCRIPTION ELONGATION FACTOR B POLYPEPTIDE 3"/>
    <property type="match status" value="1"/>
</dbReference>
<feature type="region of interest" description="Disordered" evidence="2">
    <location>
        <begin position="491"/>
        <end position="527"/>
    </location>
</feature>
<dbReference type="OrthoDB" id="21513at2759"/>
<feature type="compositionally biased region" description="Low complexity" evidence="2">
    <location>
        <begin position="215"/>
        <end position="225"/>
    </location>
</feature>
<feature type="region of interest" description="Disordered" evidence="2">
    <location>
        <begin position="314"/>
        <end position="340"/>
    </location>
</feature>
<dbReference type="SUPFAM" id="SSF47676">
    <property type="entry name" value="Conserved domain common to transcription factors TFIIS, elongin A, CRSP70"/>
    <property type="match status" value="1"/>
</dbReference>
<dbReference type="Proteomes" id="UP000822476">
    <property type="component" value="Unassembled WGS sequence"/>
</dbReference>
<keyword evidence="5" id="KW-1185">Reference proteome</keyword>
<dbReference type="InterPro" id="IPR035441">
    <property type="entry name" value="TFIIS/LEDGF_dom_sf"/>
</dbReference>
<comment type="caution">
    <text evidence="4">The sequence shown here is derived from an EMBL/GenBank/DDBJ whole genome shotgun (WGS) entry which is preliminary data.</text>
</comment>
<dbReference type="SUPFAM" id="SSF81383">
    <property type="entry name" value="F-box domain"/>
    <property type="match status" value="1"/>
</dbReference>
<proteinExistence type="predicted"/>
<comment type="subcellular location">
    <subcellularLocation>
        <location evidence="1">Nucleus</location>
    </subcellularLocation>
</comment>
<feature type="compositionally biased region" description="Polar residues" evidence="2">
    <location>
        <begin position="316"/>
        <end position="325"/>
    </location>
</feature>
<evidence type="ECO:0000259" key="3">
    <source>
        <dbReference type="PROSITE" id="PS51319"/>
    </source>
</evidence>
<feature type="compositionally biased region" description="Polar residues" evidence="2">
    <location>
        <begin position="509"/>
        <end position="518"/>
    </location>
</feature>
<reference evidence="4" key="1">
    <citation type="submission" date="2019-07" db="EMBL/GenBank/DDBJ databases">
        <title>Annotation for the trematode Paragonimus miyazaki's.</title>
        <authorList>
            <person name="Choi Y.-J."/>
        </authorList>
    </citation>
    <scope>NUCLEOTIDE SEQUENCE</scope>
    <source>
        <strain evidence="4">Japan</strain>
    </source>
</reference>
<sequence>MSSSVVVALIGFGETLQNSNVATKTKLQVLGTLNEVTLTLSELSESGVGRAVSKLKSAPGELGNTARLLVSKWKRLLRDHMAKTSMTLPMPDVEADCEVSTDVGDTGCDVNISKSNRSKNIPDTNDTEKHTVNVKPTSDMPTKTRPKTVKTNIVPTHPVRSPSPSSMPSCSHTNSHPPSQTKSDSLAGKRKAPQLPVDSLDSSSGLSFLESLNVGLSNSSSSSCSNRKKSKKSKFVSKSSSASFSPSVPPVQTTSVCPKRSTKFTEEVLSALADEVFDRPDIIHKSIDTAPTDASDFEDGDLKFKSKRVLWVPKPSRSTNQSCGRGQSGGSPHDPANDSVNPRSLVDLCLDVVEQNLSRVDHVGQVPYELLARTLRHASAEDLARIEHCNPQFVGCNDHLWQRHVQRAFHGLKEAAHPRPNETWCAFYERLCKEESNRLNRIISHSARRIKEEQEARRTTLTTEVITPHQIQRRAARHNQPTTSTKCLTPMKLARPSSSTPVFRPYNVSRPSCDNQTPLARDPPSAIQRPVVINGLTNGPSGIGGGGLLDKLRKQFRSGRLR</sequence>
<keyword evidence="1" id="KW-0539">Nucleus</keyword>
<name>A0A8S9YSZ0_9TREM</name>
<evidence type="ECO:0000256" key="1">
    <source>
        <dbReference type="PROSITE-ProRule" id="PRU00649"/>
    </source>
</evidence>
<dbReference type="GO" id="GO:0070449">
    <property type="term" value="C:elongin complex"/>
    <property type="evidence" value="ECO:0007669"/>
    <property type="project" value="InterPro"/>
</dbReference>
<dbReference type="InterPro" id="IPR010684">
    <property type="entry name" value="RNA_pol_II_trans_fac_SIII_A"/>
</dbReference>
<feature type="compositionally biased region" description="Low complexity" evidence="2">
    <location>
        <begin position="236"/>
        <end position="246"/>
    </location>
</feature>
<feature type="compositionally biased region" description="Basic residues" evidence="2">
    <location>
        <begin position="226"/>
        <end position="235"/>
    </location>
</feature>
<feature type="region of interest" description="Disordered" evidence="2">
    <location>
        <begin position="215"/>
        <end position="258"/>
    </location>
</feature>
<accession>A0A8S9YSZ0</accession>
<dbReference type="InterPro" id="IPR036047">
    <property type="entry name" value="F-box-like_dom_sf"/>
</dbReference>
<evidence type="ECO:0000313" key="5">
    <source>
        <dbReference type="Proteomes" id="UP000822476"/>
    </source>
</evidence>
<organism evidence="4 5">
    <name type="scientific">Paragonimus skrjabini miyazakii</name>
    <dbReference type="NCBI Taxonomy" id="59628"/>
    <lineage>
        <taxon>Eukaryota</taxon>
        <taxon>Metazoa</taxon>
        <taxon>Spiralia</taxon>
        <taxon>Lophotrochozoa</taxon>
        <taxon>Platyhelminthes</taxon>
        <taxon>Trematoda</taxon>
        <taxon>Digenea</taxon>
        <taxon>Plagiorchiida</taxon>
        <taxon>Troglotremata</taxon>
        <taxon>Troglotrematidae</taxon>
        <taxon>Paragonimus</taxon>
    </lineage>
</organism>
<dbReference type="Gene3D" id="1.20.930.10">
    <property type="entry name" value="Conserved domain common to transcription factors TFIIS, elongin A, CRSP70"/>
    <property type="match status" value="1"/>
</dbReference>
<dbReference type="GO" id="GO:0006368">
    <property type="term" value="P:transcription elongation by RNA polymerase II"/>
    <property type="evidence" value="ECO:0007669"/>
    <property type="project" value="InterPro"/>
</dbReference>
<feature type="compositionally biased region" description="Polar residues" evidence="2">
    <location>
        <begin position="112"/>
        <end position="124"/>
    </location>
</feature>
<dbReference type="PROSITE" id="PS51319">
    <property type="entry name" value="TFIIS_N"/>
    <property type="match status" value="1"/>
</dbReference>
<evidence type="ECO:0000313" key="4">
    <source>
        <dbReference type="EMBL" id="KAF7256170.1"/>
    </source>
</evidence>
<feature type="region of interest" description="Disordered" evidence="2">
    <location>
        <begin position="110"/>
        <end position="202"/>
    </location>
</feature>
<dbReference type="Gene3D" id="6.10.250.3180">
    <property type="match status" value="1"/>
</dbReference>
<feature type="domain" description="TFIIS N-terminal" evidence="3">
    <location>
        <begin position="1"/>
        <end position="80"/>
    </location>
</feature>
<feature type="compositionally biased region" description="Low complexity" evidence="2">
    <location>
        <begin position="158"/>
        <end position="175"/>
    </location>
</feature>
<protein>
    <recommendedName>
        <fullName evidence="3">TFIIS N-terminal domain-containing protein</fullName>
    </recommendedName>
</protein>
<dbReference type="InterPro" id="IPR051870">
    <property type="entry name" value="Elongin-A_domain"/>
</dbReference>
<dbReference type="EMBL" id="JTDE01003339">
    <property type="protein sequence ID" value="KAF7256170.1"/>
    <property type="molecule type" value="Genomic_DNA"/>
</dbReference>
<dbReference type="InterPro" id="IPR017923">
    <property type="entry name" value="TFIIS_N"/>
</dbReference>
<dbReference type="Pfam" id="PF08711">
    <property type="entry name" value="Med26"/>
    <property type="match status" value="1"/>
</dbReference>
<evidence type="ECO:0000256" key="2">
    <source>
        <dbReference type="SAM" id="MobiDB-lite"/>
    </source>
</evidence>
<dbReference type="PANTHER" id="PTHR15141:SF76">
    <property type="entry name" value="TRANSCRIPTION ELONGATION FACTOR B POLYPEPTIDE 3"/>
    <property type="match status" value="1"/>
</dbReference>
<gene>
    <name evidence="4" type="ORF">EG68_06616</name>
</gene>